<dbReference type="SMART" id="SM00452">
    <property type="entry name" value="STI"/>
    <property type="match status" value="1"/>
</dbReference>
<dbReference type="Proteomes" id="UP001161247">
    <property type="component" value="Chromosome 7"/>
</dbReference>
<evidence type="ECO:0000256" key="1">
    <source>
        <dbReference type="ARBA" id="ARBA00005440"/>
    </source>
</evidence>
<protein>
    <submittedName>
        <fullName evidence="4">OLC1v1013935C1</fullName>
    </submittedName>
</protein>
<dbReference type="PANTHER" id="PTHR33107:SF81">
    <property type="entry name" value="TRYPSIN INHIBITOR A"/>
    <property type="match status" value="1"/>
</dbReference>
<keyword evidence="3" id="KW-0732">Signal</keyword>
<dbReference type="SUPFAM" id="SSF50386">
    <property type="entry name" value="STI-like"/>
    <property type="match status" value="1"/>
</dbReference>
<dbReference type="PANTHER" id="PTHR33107">
    <property type="entry name" value="KUNITZ TRYPSIN INHIBITOR 2"/>
    <property type="match status" value="1"/>
</dbReference>
<dbReference type="PROSITE" id="PS00283">
    <property type="entry name" value="SOYBEAN_KUNITZ"/>
    <property type="match status" value="1"/>
</dbReference>
<keyword evidence="2" id="KW-1015">Disulfide bond</keyword>
<dbReference type="Pfam" id="PF00197">
    <property type="entry name" value="Kunitz_legume"/>
    <property type="match status" value="1"/>
</dbReference>
<gene>
    <name evidence="4" type="ORF">OLC1_LOCUS20382</name>
</gene>
<evidence type="ECO:0000256" key="3">
    <source>
        <dbReference type="SAM" id="SignalP"/>
    </source>
</evidence>
<dbReference type="PRINTS" id="PR00291">
    <property type="entry name" value="KUNITZINHBTR"/>
</dbReference>
<dbReference type="InterPro" id="IPR002160">
    <property type="entry name" value="Prot_inh_Kunz-lg"/>
</dbReference>
<comment type="similarity">
    <text evidence="1">Belongs to the protease inhibitor I3 (leguminous Kunitz-type inhibitor) family.</text>
</comment>
<reference evidence="4" key="1">
    <citation type="submission" date="2023-03" db="EMBL/GenBank/DDBJ databases">
        <authorList>
            <person name="Julca I."/>
        </authorList>
    </citation>
    <scope>NUCLEOTIDE SEQUENCE</scope>
</reference>
<feature type="chain" id="PRO_5043662221" evidence="3">
    <location>
        <begin position="24"/>
        <end position="205"/>
    </location>
</feature>
<dbReference type="InterPro" id="IPR011065">
    <property type="entry name" value="Kunitz_inhibitor_STI-like_sf"/>
</dbReference>
<keyword evidence="5" id="KW-1185">Reference proteome</keyword>
<evidence type="ECO:0000256" key="2">
    <source>
        <dbReference type="ARBA" id="ARBA00023157"/>
    </source>
</evidence>
<evidence type="ECO:0000313" key="5">
    <source>
        <dbReference type="Proteomes" id="UP001161247"/>
    </source>
</evidence>
<name>A0AAV1DZW2_OLDCO</name>
<dbReference type="GO" id="GO:0004866">
    <property type="term" value="F:endopeptidase inhibitor activity"/>
    <property type="evidence" value="ECO:0007669"/>
    <property type="project" value="InterPro"/>
</dbReference>
<organism evidence="4 5">
    <name type="scientific">Oldenlandia corymbosa var. corymbosa</name>
    <dbReference type="NCBI Taxonomy" id="529605"/>
    <lineage>
        <taxon>Eukaryota</taxon>
        <taxon>Viridiplantae</taxon>
        <taxon>Streptophyta</taxon>
        <taxon>Embryophyta</taxon>
        <taxon>Tracheophyta</taxon>
        <taxon>Spermatophyta</taxon>
        <taxon>Magnoliopsida</taxon>
        <taxon>eudicotyledons</taxon>
        <taxon>Gunneridae</taxon>
        <taxon>Pentapetalae</taxon>
        <taxon>asterids</taxon>
        <taxon>lamiids</taxon>
        <taxon>Gentianales</taxon>
        <taxon>Rubiaceae</taxon>
        <taxon>Rubioideae</taxon>
        <taxon>Spermacoceae</taxon>
        <taxon>Hedyotis-Oldenlandia complex</taxon>
        <taxon>Oldenlandia</taxon>
    </lineage>
</organism>
<evidence type="ECO:0000313" key="4">
    <source>
        <dbReference type="EMBL" id="CAI9113351.1"/>
    </source>
</evidence>
<proteinExistence type="inferred from homology"/>
<accession>A0AAV1DZW2</accession>
<dbReference type="Gene3D" id="2.80.10.50">
    <property type="match status" value="1"/>
</dbReference>
<sequence>MATLFQSLLFFTIIAFIASLGSAQTEPVLDTDGNPVQVGVDYYVVPPAGNNTGGGGLGLQSSGNQTCPLDVVQVLEQNSYGLPLFFQSVNPNEKVVNLGVDQNVQFNASTICIMSTVWRLQFQSNEQMNLYYVTTGGVAGNPGRETLSNWFQVERFEDAYTFVYCPTVCDICRPVCGNIGVIVENGRRVLGINRSQPLKVTFKKV</sequence>
<dbReference type="AlphaFoldDB" id="A0AAV1DZW2"/>
<feature type="signal peptide" evidence="3">
    <location>
        <begin position="1"/>
        <end position="23"/>
    </location>
</feature>
<dbReference type="CDD" id="cd23375">
    <property type="entry name" value="beta-trefoil_STI_VvMLP-like"/>
    <property type="match status" value="1"/>
</dbReference>
<dbReference type="EMBL" id="OX459124">
    <property type="protein sequence ID" value="CAI9113351.1"/>
    <property type="molecule type" value="Genomic_DNA"/>
</dbReference>